<dbReference type="RefSeq" id="WP_241914399.1">
    <property type="nucleotide sequence ID" value="NZ_CP093326.1"/>
</dbReference>
<comment type="similarity">
    <text evidence="1">Belongs to the AHA1 family.</text>
</comment>
<evidence type="ECO:0000313" key="3">
    <source>
        <dbReference type="EMBL" id="UNK46360.1"/>
    </source>
</evidence>
<evidence type="ECO:0000259" key="2">
    <source>
        <dbReference type="Pfam" id="PF08327"/>
    </source>
</evidence>
<evidence type="ECO:0000313" key="4">
    <source>
        <dbReference type="Proteomes" id="UP000829069"/>
    </source>
</evidence>
<proteinExistence type="inferred from homology"/>
<dbReference type="Pfam" id="PF08327">
    <property type="entry name" value="AHSA1"/>
    <property type="match status" value="1"/>
</dbReference>
<organism evidence="3 4">
    <name type="scientific">Arthrobacter sulfonylureivorans</name>
    <dbReference type="NCBI Taxonomy" id="2486855"/>
    <lineage>
        <taxon>Bacteria</taxon>
        <taxon>Bacillati</taxon>
        <taxon>Actinomycetota</taxon>
        <taxon>Actinomycetes</taxon>
        <taxon>Micrococcales</taxon>
        <taxon>Micrococcaceae</taxon>
        <taxon>Arthrobacter</taxon>
    </lineage>
</organism>
<dbReference type="CDD" id="cd07814">
    <property type="entry name" value="SRPBCC_CalC_Aha1-like"/>
    <property type="match status" value="1"/>
</dbReference>
<gene>
    <name evidence="3" type="ORF">MNQ99_03035</name>
</gene>
<sequence>MTEQTATQDKQFTITRTFDAPREIIWRAWTDPDEAARWWHPREVASPREFVRINASVGGTYEYKMIAPDGSEYPTAGQYLEVVEPERLVFTWASPGDRIEDSPVITVQLAELDGGRTEMTFNLRGFAGFAGDNNVYDGWSEALDILTESLG</sequence>
<dbReference type="EMBL" id="CP093326">
    <property type="protein sequence ID" value="UNK46360.1"/>
    <property type="molecule type" value="Genomic_DNA"/>
</dbReference>
<evidence type="ECO:0000256" key="1">
    <source>
        <dbReference type="ARBA" id="ARBA00006817"/>
    </source>
</evidence>
<accession>A0ABY3W7U4</accession>
<dbReference type="InterPro" id="IPR023393">
    <property type="entry name" value="START-like_dom_sf"/>
</dbReference>
<dbReference type="InterPro" id="IPR013538">
    <property type="entry name" value="ASHA1/2-like_C"/>
</dbReference>
<name>A0ABY3W7U4_9MICC</name>
<reference evidence="3 4" key="1">
    <citation type="submission" date="2022-03" db="EMBL/GenBank/DDBJ databases">
        <title>Isotopic signatures of nitrous oxide derived from detoxification processes.</title>
        <authorList>
            <person name="Behrendt U."/>
            <person name="Buchen C."/>
            <person name="Well R."/>
            <person name="Ulrich A."/>
            <person name="Rohe L."/>
            <person name="Kolb S."/>
            <person name="Schloter M."/>
            <person name="Horn M.A."/>
            <person name="Augustin J."/>
        </authorList>
    </citation>
    <scope>NUCLEOTIDE SEQUENCE [LARGE SCALE GENOMIC DNA]</scope>
    <source>
        <strain evidence="3 4">S4-C24</strain>
    </source>
</reference>
<dbReference type="Gene3D" id="3.30.530.20">
    <property type="match status" value="1"/>
</dbReference>
<protein>
    <submittedName>
        <fullName evidence="3">SRPBCC domain-containing protein</fullName>
    </submittedName>
</protein>
<dbReference type="SUPFAM" id="SSF55961">
    <property type="entry name" value="Bet v1-like"/>
    <property type="match status" value="1"/>
</dbReference>
<dbReference type="Proteomes" id="UP000829069">
    <property type="component" value="Chromosome"/>
</dbReference>
<keyword evidence="4" id="KW-1185">Reference proteome</keyword>
<feature type="domain" description="Activator of Hsp90 ATPase homologue 1/2-like C-terminal" evidence="2">
    <location>
        <begin position="19"/>
        <end position="150"/>
    </location>
</feature>